<dbReference type="AlphaFoldDB" id="A0A382IU53"/>
<dbReference type="GO" id="GO:0051082">
    <property type="term" value="F:unfolded protein binding"/>
    <property type="evidence" value="ECO:0007669"/>
    <property type="project" value="InterPro"/>
</dbReference>
<name>A0A382IU53_9ZZZZ</name>
<protein>
    <recommendedName>
        <fullName evidence="2">Nitrate reductase molybdenum cofactor assembly chaperone</fullName>
    </recommendedName>
</protein>
<dbReference type="GO" id="GO:0051131">
    <property type="term" value="P:chaperone-mediated protein complex assembly"/>
    <property type="evidence" value="ECO:0007669"/>
    <property type="project" value="InterPro"/>
</dbReference>
<dbReference type="EMBL" id="UINC01069441">
    <property type="protein sequence ID" value="SVC02819.1"/>
    <property type="molecule type" value="Genomic_DNA"/>
</dbReference>
<gene>
    <name evidence="1" type="ORF">METZ01_LOCUS255673</name>
</gene>
<dbReference type="PANTHER" id="PTHR43680:SF2">
    <property type="entry name" value="NITRATE REDUCTASE MOLYBDENUM COFACTOR ASSEMBLY CHAPERONE NARJ"/>
    <property type="match status" value="1"/>
</dbReference>
<sequence>MHQFAHYEHLAVLFDYPRRDYPTWVQTIYDLLAGKYVLAAAHVAAFAEALPTEGGAFTPEALDEVQEIFTRSFDVQSITTLGVGYVMFGDDYKRGEVLVNLNRELREVGIDCGTELPDHLPTVLRLITR</sequence>
<dbReference type="GO" id="GO:0016530">
    <property type="term" value="F:metallochaperone activity"/>
    <property type="evidence" value="ECO:0007669"/>
    <property type="project" value="TreeGrafter"/>
</dbReference>
<dbReference type="PANTHER" id="PTHR43680">
    <property type="entry name" value="NITRATE REDUCTASE MOLYBDENUM COFACTOR ASSEMBLY CHAPERONE"/>
    <property type="match status" value="1"/>
</dbReference>
<dbReference type="SUPFAM" id="SSF89155">
    <property type="entry name" value="TorD-like"/>
    <property type="match status" value="1"/>
</dbReference>
<evidence type="ECO:0000313" key="1">
    <source>
        <dbReference type="EMBL" id="SVC02819.1"/>
    </source>
</evidence>
<reference evidence="1" key="1">
    <citation type="submission" date="2018-05" db="EMBL/GenBank/DDBJ databases">
        <authorList>
            <person name="Lanie J.A."/>
            <person name="Ng W.-L."/>
            <person name="Kazmierczak K.M."/>
            <person name="Andrzejewski T.M."/>
            <person name="Davidsen T.M."/>
            <person name="Wayne K.J."/>
            <person name="Tettelin H."/>
            <person name="Glass J.I."/>
            <person name="Rusch D."/>
            <person name="Podicherti R."/>
            <person name="Tsui H.-C.T."/>
            <person name="Winkler M.E."/>
        </authorList>
    </citation>
    <scope>NUCLEOTIDE SEQUENCE</scope>
</reference>
<proteinExistence type="predicted"/>
<dbReference type="InterPro" id="IPR036411">
    <property type="entry name" value="TorD-like_sf"/>
</dbReference>
<dbReference type="InterPro" id="IPR003765">
    <property type="entry name" value="NO3_reductase_chaperone_NarJ"/>
</dbReference>
<accession>A0A382IU53</accession>
<organism evidence="1">
    <name type="scientific">marine metagenome</name>
    <dbReference type="NCBI Taxonomy" id="408172"/>
    <lineage>
        <taxon>unclassified sequences</taxon>
        <taxon>metagenomes</taxon>
        <taxon>ecological metagenomes</taxon>
    </lineage>
</organism>
<evidence type="ECO:0008006" key="2">
    <source>
        <dbReference type="Google" id="ProtNLM"/>
    </source>
</evidence>
<dbReference type="GO" id="GO:0042128">
    <property type="term" value="P:nitrate assimilation"/>
    <property type="evidence" value="ECO:0007669"/>
    <property type="project" value="TreeGrafter"/>
</dbReference>